<name>A0AA37HGB3_9HYPH</name>
<reference evidence="1" key="1">
    <citation type="journal article" date="2016" name="Front. Microbiol.">
        <title>Genome Sequence of the Piezophilic, Mesophilic Sulfate-Reducing Bacterium Desulfovibrio indicus J2T.</title>
        <authorList>
            <person name="Cao J."/>
            <person name="Maignien L."/>
            <person name="Shao Z."/>
            <person name="Alain K."/>
            <person name="Jebbar M."/>
        </authorList>
    </citation>
    <scope>NUCLEOTIDE SEQUENCE</scope>
    <source>
        <strain evidence="1">JCM 32048</strain>
    </source>
</reference>
<reference evidence="1" key="2">
    <citation type="submission" date="2021-08" db="EMBL/GenBank/DDBJ databases">
        <authorList>
            <person name="Tani A."/>
            <person name="Ola A."/>
            <person name="Ogura Y."/>
            <person name="Katsura K."/>
            <person name="Hayashi T."/>
        </authorList>
    </citation>
    <scope>NUCLEOTIDE SEQUENCE</scope>
    <source>
        <strain evidence="1">JCM 32048</strain>
    </source>
</reference>
<keyword evidence="2" id="KW-1185">Reference proteome</keyword>
<dbReference type="EMBL" id="BPQJ01000037">
    <property type="protein sequence ID" value="GJD65282.1"/>
    <property type="molecule type" value="Genomic_DNA"/>
</dbReference>
<gene>
    <name evidence="1" type="ORF">MPEAHAMD_5470</name>
</gene>
<evidence type="ECO:0000313" key="1">
    <source>
        <dbReference type="EMBL" id="GJD65282.1"/>
    </source>
</evidence>
<accession>A0AA37HGB3</accession>
<sequence>MIIAGRERFQMDVVMRGVVILGLVGFLLNGTAASLAARGFLWRTV</sequence>
<comment type="caution">
    <text evidence="1">The sequence shown here is derived from an EMBL/GenBank/DDBJ whole genome shotgun (WGS) entry which is preliminary data.</text>
</comment>
<evidence type="ECO:0000313" key="2">
    <source>
        <dbReference type="Proteomes" id="UP001055286"/>
    </source>
</evidence>
<dbReference type="Proteomes" id="UP001055286">
    <property type="component" value="Unassembled WGS sequence"/>
</dbReference>
<protein>
    <submittedName>
        <fullName evidence="1">Uncharacterized protein</fullName>
    </submittedName>
</protein>
<organism evidence="1 2">
    <name type="scientific">Methylobacterium frigidaeris</name>
    <dbReference type="NCBI Taxonomy" id="2038277"/>
    <lineage>
        <taxon>Bacteria</taxon>
        <taxon>Pseudomonadati</taxon>
        <taxon>Pseudomonadota</taxon>
        <taxon>Alphaproteobacteria</taxon>
        <taxon>Hyphomicrobiales</taxon>
        <taxon>Methylobacteriaceae</taxon>
        <taxon>Methylobacterium</taxon>
    </lineage>
</organism>
<dbReference type="RefSeq" id="WP_309296464.1">
    <property type="nucleotide sequence ID" value="NZ_BPQJ01000037.1"/>
</dbReference>
<proteinExistence type="predicted"/>
<dbReference type="AlphaFoldDB" id="A0AA37HGB3"/>